<reference evidence="3" key="1">
    <citation type="journal article" date="2021" name="Nat. Microbiol.">
        <title>Cocultivation of an ultrasmall environmental parasitic bacterium with lytic ability against bacteria associated with wastewater foams.</title>
        <authorList>
            <person name="Batinovic S."/>
            <person name="Rose J.J.A."/>
            <person name="Ratcliffe J."/>
            <person name="Seviour R.J."/>
            <person name="Petrovski S."/>
        </authorList>
    </citation>
    <scope>NUCLEOTIDE SEQUENCE</scope>
    <source>
        <strain evidence="3">CON9</strain>
    </source>
</reference>
<proteinExistence type="predicted"/>
<protein>
    <submittedName>
        <fullName evidence="3">TM0106 family RecB-like putative nuclease</fullName>
    </submittedName>
</protein>
<feature type="region of interest" description="Disordered" evidence="1">
    <location>
        <begin position="129"/>
        <end position="151"/>
    </location>
</feature>
<dbReference type="Pfam" id="PF13482">
    <property type="entry name" value="RNase_H_2"/>
    <property type="match status" value="1"/>
</dbReference>
<dbReference type="InterPro" id="IPR019993">
    <property type="entry name" value="RecB_nuclease_TM0106_put"/>
</dbReference>
<feature type="compositionally biased region" description="Basic and acidic residues" evidence="1">
    <location>
        <begin position="234"/>
        <end position="246"/>
    </location>
</feature>
<dbReference type="RefSeq" id="WP_213245560.1">
    <property type="nucleotide sequence ID" value="NZ_CP045806.1"/>
</dbReference>
<feature type="region of interest" description="Disordered" evidence="1">
    <location>
        <begin position="164"/>
        <end position="206"/>
    </location>
</feature>
<dbReference type="Proteomes" id="UP001059836">
    <property type="component" value="Chromosome"/>
</dbReference>
<feature type="region of interest" description="Disordered" evidence="1">
    <location>
        <begin position="228"/>
        <end position="264"/>
    </location>
</feature>
<accession>A0ABX6IP67</accession>
<dbReference type="InterPro" id="IPR038720">
    <property type="entry name" value="YprB_RNase_H-like_dom"/>
</dbReference>
<evidence type="ECO:0000313" key="4">
    <source>
        <dbReference type="Proteomes" id="UP001059836"/>
    </source>
</evidence>
<feature type="region of interest" description="Disordered" evidence="1">
    <location>
        <begin position="606"/>
        <end position="627"/>
    </location>
</feature>
<feature type="domain" description="YprB ribonuclease H-like" evidence="2">
    <location>
        <begin position="515"/>
        <end position="599"/>
    </location>
</feature>
<dbReference type="NCBIfam" id="TIGR03491">
    <property type="entry name" value="TM0106 family RecB-like putative nuclease"/>
    <property type="match status" value="1"/>
</dbReference>
<keyword evidence="4" id="KW-1185">Reference proteome</keyword>
<organism evidence="3 4">
    <name type="scientific">Gordonia pseudamarae</name>
    <dbReference type="NCBI Taxonomy" id="2831662"/>
    <lineage>
        <taxon>Bacteria</taxon>
        <taxon>Bacillati</taxon>
        <taxon>Actinomycetota</taxon>
        <taxon>Actinomycetes</taxon>
        <taxon>Mycobacteriales</taxon>
        <taxon>Gordoniaceae</taxon>
        <taxon>Gordonia</taxon>
    </lineage>
</organism>
<sequence length="627" mass="68017">MRTVLHARDLAGCEHRLALDSAHTEAAADVGGQTADTPSVARRKAAAADHRGRVRDMLRDLHGGDLTGAETFRVIDSDASRVERVAATRRACADEVRWIWNATLPTDRERGRRGDSELLVRVRYLDGAWVQDGPRPDPDRPGHPGEENAGYIPVIVVNHRVTYPATRNRPPGDDPADSVSGLVTSPLGRWSPGPDRTRSSRGNRRDQLRLAQLVTMLMDLGLAPTPVIAPVSVERSDDPDSTDRGTDCGGTDQGGVDPGGRGSGGSLPAGVIGLDADCIVVHDMAPVLADYAEVFARRRAVADGLVRTRAHRISECRGCIWWPHCETELVARRDVSLVVRGAQAAALAVAGIATVEQLAAYVGEPPADWAGGDFDDAVVTAAAWLADVPLIRRVRTPRIHRADVEVDVDMESFGESGAYLWGTLLTDTTDPGVPVLYRPFVTWTPLPTADEARSFAEFWIWLCEQRQQARADGKTFAAYCYSQQAENRWLLGSADRFGGMPGIPTRAEVEAFIGSQEWVDVFEAVGDNFISPGGKGLKRVAPVAGHRWRDPEAGGEASMDWYAEAVGLAGGRPDPGQRTRLLEYNEDDVVATKVLREWMTGPQVADIPHVDDLRPAGPPPDRLRPGQ</sequence>
<gene>
    <name evidence="3" type="ORF">GII31_22060</name>
</gene>
<evidence type="ECO:0000259" key="2">
    <source>
        <dbReference type="Pfam" id="PF13482"/>
    </source>
</evidence>
<feature type="compositionally biased region" description="Gly residues" evidence="1">
    <location>
        <begin position="247"/>
        <end position="264"/>
    </location>
</feature>
<feature type="compositionally biased region" description="Basic and acidic residues" evidence="1">
    <location>
        <begin position="134"/>
        <end position="146"/>
    </location>
</feature>
<dbReference type="EMBL" id="CP045809">
    <property type="protein sequence ID" value="QHN37184.1"/>
    <property type="molecule type" value="Genomic_DNA"/>
</dbReference>
<feature type="compositionally biased region" description="Basic and acidic residues" evidence="1">
    <location>
        <begin position="195"/>
        <end position="206"/>
    </location>
</feature>
<evidence type="ECO:0000313" key="3">
    <source>
        <dbReference type="EMBL" id="QHN37184.1"/>
    </source>
</evidence>
<name>A0ABX6IP67_9ACTN</name>
<evidence type="ECO:0000256" key="1">
    <source>
        <dbReference type="SAM" id="MobiDB-lite"/>
    </source>
</evidence>